<feature type="region of interest" description="Disordered" evidence="1">
    <location>
        <begin position="1"/>
        <end position="32"/>
    </location>
</feature>
<accession>A0A7M7HLW8</accession>
<dbReference type="CTD" id="51550"/>
<dbReference type="AlphaFoldDB" id="A0A7M7HLW8"/>
<evidence type="ECO:0000256" key="1">
    <source>
        <dbReference type="SAM" id="MobiDB-lite"/>
    </source>
</evidence>
<dbReference type="OrthoDB" id="17066at2759"/>
<keyword evidence="3" id="KW-1185">Reference proteome</keyword>
<evidence type="ECO:0000313" key="3">
    <source>
        <dbReference type="Proteomes" id="UP000007110"/>
    </source>
</evidence>
<protein>
    <recommendedName>
        <fullName evidence="4">Cyclin-dependent kinase 2-interacting protein</fullName>
    </recommendedName>
</protein>
<name>A0A7M7HLW8_STRPU</name>
<proteinExistence type="predicted"/>
<dbReference type="InParanoid" id="A0A7M7HLW8"/>
<dbReference type="PANTHER" id="PTHR15827">
    <property type="entry name" value="CYCLIN-DEPENDENT KINASE 2-INTERACTING PROTEIN"/>
    <property type="match status" value="1"/>
</dbReference>
<dbReference type="Proteomes" id="UP000007110">
    <property type="component" value="Unassembled WGS sequence"/>
</dbReference>
<dbReference type="RefSeq" id="XP_011676551.2">
    <property type="nucleotide sequence ID" value="XM_011678249.2"/>
</dbReference>
<reference evidence="3" key="1">
    <citation type="submission" date="2015-02" db="EMBL/GenBank/DDBJ databases">
        <title>Genome sequencing for Strongylocentrotus purpuratus.</title>
        <authorList>
            <person name="Murali S."/>
            <person name="Liu Y."/>
            <person name="Vee V."/>
            <person name="English A."/>
            <person name="Wang M."/>
            <person name="Skinner E."/>
            <person name="Han Y."/>
            <person name="Muzny D.M."/>
            <person name="Worley K.C."/>
            <person name="Gibbs R.A."/>
        </authorList>
    </citation>
    <scope>NUCLEOTIDE SEQUENCE</scope>
</reference>
<dbReference type="InterPro" id="IPR023250">
    <property type="entry name" value="Cyclin-dep_Kinase_2_interact"/>
</dbReference>
<dbReference type="FunCoup" id="A0A7M7HLW8">
    <property type="interactions" value="944"/>
</dbReference>
<dbReference type="PRINTS" id="PR02040">
    <property type="entry name" value="CDK2IP"/>
</dbReference>
<sequence>MADEKKKKGSSRRGNKSNTYDDGADASPSGLQCPLQGSARVIKDHCADWHNHIDKWNGMNDAGFNIINKIINLRLQAKSDGQRKVEVRSVATTEAEFMSDEHDGMPEGLEALCEQLTTIQTSMATLMKKMAAITKHFQGVEKLEQKRRNPNMYASPMFTSWSVDKFVQASQHLQDMYQQELEVKKVIVEDVAHHDDRDIMMMYASTWLHQPYIEDDAVVTLESMLTETGFR</sequence>
<dbReference type="PANTHER" id="PTHR15827:SF2">
    <property type="entry name" value="CYCLIN-DEPENDENT KINASE 2-INTERACTING PROTEIN"/>
    <property type="match status" value="1"/>
</dbReference>
<reference evidence="2" key="2">
    <citation type="submission" date="2021-01" db="UniProtKB">
        <authorList>
            <consortium name="EnsemblMetazoa"/>
        </authorList>
    </citation>
    <scope>IDENTIFICATION</scope>
</reference>
<dbReference type="KEGG" id="spu:577352"/>
<organism evidence="2 3">
    <name type="scientific">Strongylocentrotus purpuratus</name>
    <name type="common">Purple sea urchin</name>
    <dbReference type="NCBI Taxonomy" id="7668"/>
    <lineage>
        <taxon>Eukaryota</taxon>
        <taxon>Metazoa</taxon>
        <taxon>Echinodermata</taxon>
        <taxon>Eleutherozoa</taxon>
        <taxon>Echinozoa</taxon>
        <taxon>Echinoidea</taxon>
        <taxon>Euechinoidea</taxon>
        <taxon>Echinacea</taxon>
        <taxon>Camarodonta</taxon>
        <taxon>Echinidea</taxon>
        <taxon>Strongylocentrotidae</taxon>
        <taxon>Strongylocentrotus</taxon>
    </lineage>
</organism>
<dbReference type="EnsemblMetazoa" id="XM_011678249">
    <property type="protein sequence ID" value="XP_011676551"/>
    <property type="gene ID" value="LOC577352"/>
</dbReference>
<dbReference type="OMA" id="HQPYVET"/>
<evidence type="ECO:0008006" key="4">
    <source>
        <dbReference type="Google" id="ProtNLM"/>
    </source>
</evidence>
<evidence type="ECO:0000313" key="2">
    <source>
        <dbReference type="EnsemblMetazoa" id="XP_011676551"/>
    </source>
</evidence>
<dbReference type="GeneID" id="577352"/>